<keyword evidence="4" id="KW-1185">Reference proteome</keyword>
<dbReference type="KEGG" id="muc:MuYL_3280"/>
<dbReference type="Pfam" id="PF00535">
    <property type="entry name" value="Glycos_transf_2"/>
    <property type="match status" value="1"/>
</dbReference>
<dbReference type="Proteomes" id="UP000215002">
    <property type="component" value="Chromosome"/>
</dbReference>
<dbReference type="SUPFAM" id="SSF53448">
    <property type="entry name" value="Nucleotide-diphospho-sugar transferases"/>
    <property type="match status" value="1"/>
</dbReference>
<proteinExistence type="inferred from homology"/>
<dbReference type="InterPro" id="IPR001173">
    <property type="entry name" value="Glyco_trans_2-like"/>
</dbReference>
<dbReference type="CDD" id="cd02511">
    <property type="entry name" value="Beta4Glucosyltransferase"/>
    <property type="match status" value="1"/>
</dbReference>
<evidence type="ECO:0000313" key="3">
    <source>
        <dbReference type="EMBL" id="ASU35165.1"/>
    </source>
</evidence>
<name>A0A223NZ76_9SPHI</name>
<dbReference type="InterPro" id="IPR029044">
    <property type="entry name" value="Nucleotide-diphossugar_trans"/>
</dbReference>
<protein>
    <recommendedName>
        <fullName evidence="2">Glycosyltransferase 2-like domain-containing protein</fullName>
    </recommendedName>
</protein>
<evidence type="ECO:0000259" key="2">
    <source>
        <dbReference type="Pfam" id="PF00535"/>
    </source>
</evidence>
<evidence type="ECO:0000256" key="1">
    <source>
        <dbReference type="ARBA" id="ARBA00038494"/>
    </source>
</evidence>
<dbReference type="PANTHER" id="PTHR43630:SF2">
    <property type="entry name" value="GLYCOSYLTRANSFERASE"/>
    <property type="match status" value="1"/>
</dbReference>
<sequence>MVPVSVVIIAKSTADIIEGCIENARKITDDVIIIYNGPEEDTLHAATNSGCRVYKKTWEGYGANKNKGADEARYNWILSIDADEVPDDGLISAIQNLNFKDKNVVYDIKFRSHFGGKLIRFGSWGRDHHIRLFNRELVKWSETLIHEKLTLPKYVRKKKIKGHIHHYSAKGAGEFDLKCSYYAKLSAEKYFRDGKKAGIVKLYFSPIFGFLKNYIFSLGFLDGRAGWVIAATIMKNTRRKYLFLSQIENLPVNQTELVKNDLVVEYKTA</sequence>
<gene>
    <name evidence="3" type="ORF">MuYL_3280</name>
</gene>
<dbReference type="AlphaFoldDB" id="A0A223NZ76"/>
<evidence type="ECO:0000313" key="4">
    <source>
        <dbReference type="Proteomes" id="UP000215002"/>
    </source>
</evidence>
<feature type="domain" description="Glycosyltransferase 2-like" evidence="2">
    <location>
        <begin position="5"/>
        <end position="126"/>
    </location>
</feature>
<dbReference type="RefSeq" id="WP_094571404.1">
    <property type="nucleotide sequence ID" value="NZ_CP022743.1"/>
</dbReference>
<reference evidence="3 4" key="1">
    <citation type="submission" date="2017-08" db="EMBL/GenBank/DDBJ databases">
        <title>Complete genome sequence of Mucilaginibacter sp. strain BJC16-A31.</title>
        <authorList>
            <consortium name="Henan University of Science and Technology"/>
            <person name="You X."/>
        </authorList>
    </citation>
    <scope>NUCLEOTIDE SEQUENCE [LARGE SCALE GENOMIC DNA]</scope>
    <source>
        <strain evidence="3 4">BJC16-A31</strain>
    </source>
</reference>
<dbReference type="PANTHER" id="PTHR43630">
    <property type="entry name" value="POLY-BETA-1,6-N-ACETYL-D-GLUCOSAMINE SYNTHASE"/>
    <property type="match status" value="1"/>
</dbReference>
<organism evidence="3 4">
    <name type="scientific">Mucilaginibacter xinganensis</name>
    <dbReference type="NCBI Taxonomy" id="1234841"/>
    <lineage>
        <taxon>Bacteria</taxon>
        <taxon>Pseudomonadati</taxon>
        <taxon>Bacteroidota</taxon>
        <taxon>Sphingobacteriia</taxon>
        <taxon>Sphingobacteriales</taxon>
        <taxon>Sphingobacteriaceae</taxon>
        <taxon>Mucilaginibacter</taxon>
    </lineage>
</organism>
<dbReference type="Gene3D" id="3.90.550.10">
    <property type="entry name" value="Spore Coat Polysaccharide Biosynthesis Protein SpsA, Chain A"/>
    <property type="match status" value="1"/>
</dbReference>
<dbReference type="OrthoDB" id="9815923at2"/>
<accession>A0A223NZ76</accession>
<comment type="similarity">
    <text evidence="1">Belongs to the glycosyltransferase 2 family. WaaE/KdtX subfamily.</text>
</comment>
<dbReference type="EMBL" id="CP022743">
    <property type="protein sequence ID" value="ASU35165.1"/>
    <property type="molecule type" value="Genomic_DNA"/>
</dbReference>